<feature type="transmembrane region" description="Helical" evidence="1">
    <location>
        <begin position="191"/>
        <end position="214"/>
    </location>
</feature>
<evidence type="ECO:0000256" key="1">
    <source>
        <dbReference type="SAM" id="Phobius"/>
    </source>
</evidence>
<sequence>MELRKMLKPQRLGNLSLPDMELTEDKKTCRKFGPCGVGKKAIYLNSFYIERRYYVPMKSVKRIFKRIAMSKGGFTGKGAFGTLPYLVVEYDDGKEKQCNFKHEEDVDRLLAYVEVNFPQIPLHSEVAERKLAEKAKRMEEKQRIGNISDTAKKNIKSLDNAIKYLHKDTDLYLNLSQSAKKKRVYDRSNPAYKWVALAITLMGIGAFGYGVYALLTHAGFGIYFLLFGLAAIFLFSGANVLPTSHNNRSYVEKQLLSAVDEMERYIKTYPDFPVPACYAHPVVLKRMQDILKEGRAETIPEALKVLKEDLKALNSSVVVEQEEYDEIVAIKPMFLVMDYR</sequence>
<dbReference type="AlphaFoldDB" id="A0A413SL25"/>
<feature type="transmembrane region" description="Helical" evidence="1">
    <location>
        <begin position="220"/>
        <end position="241"/>
    </location>
</feature>
<keyword evidence="1" id="KW-0472">Membrane</keyword>
<organism evidence="2 3">
    <name type="scientific">Roseburia intestinalis</name>
    <dbReference type="NCBI Taxonomy" id="166486"/>
    <lineage>
        <taxon>Bacteria</taxon>
        <taxon>Bacillati</taxon>
        <taxon>Bacillota</taxon>
        <taxon>Clostridia</taxon>
        <taxon>Lachnospirales</taxon>
        <taxon>Lachnospiraceae</taxon>
        <taxon>Roseburia</taxon>
    </lineage>
</organism>
<keyword evidence="1" id="KW-1133">Transmembrane helix</keyword>
<evidence type="ECO:0000313" key="3">
    <source>
        <dbReference type="Proteomes" id="UP000284465"/>
    </source>
</evidence>
<accession>A0A413SL25</accession>
<name>A0A413SL25_9FIRM</name>
<gene>
    <name evidence="2" type="ORF">DW927_06225</name>
</gene>
<protein>
    <submittedName>
        <fullName evidence="2">ATPase P</fullName>
    </submittedName>
</protein>
<evidence type="ECO:0000313" key="2">
    <source>
        <dbReference type="EMBL" id="RHA68313.1"/>
    </source>
</evidence>
<dbReference type="EMBL" id="QSFP01000005">
    <property type="protein sequence ID" value="RHA68313.1"/>
    <property type="molecule type" value="Genomic_DNA"/>
</dbReference>
<reference evidence="2 3" key="1">
    <citation type="submission" date="2018-08" db="EMBL/GenBank/DDBJ databases">
        <title>A genome reference for cultivated species of the human gut microbiota.</title>
        <authorList>
            <person name="Zou Y."/>
            <person name="Xue W."/>
            <person name="Luo G."/>
        </authorList>
    </citation>
    <scope>NUCLEOTIDE SEQUENCE [LARGE SCALE GENOMIC DNA]</scope>
    <source>
        <strain evidence="2 3">AM43-11</strain>
    </source>
</reference>
<proteinExistence type="predicted"/>
<dbReference type="Proteomes" id="UP000284465">
    <property type="component" value="Unassembled WGS sequence"/>
</dbReference>
<keyword evidence="1" id="KW-0812">Transmembrane</keyword>
<comment type="caution">
    <text evidence="2">The sequence shown here is derived from an EMBL/GenBank/DDBJ whole genome shotgun (WGS) entry which is preliminary data.</text>
</comment>